<dbReference type="CDD" id="cd08411">
    <property type="entry name" value="PBP2_OxyR"/>
    <property type="match status" value="1"/>
</dbReference>
<proteinExistence type="inferred from homology"/>
<feature type="domain" description="HTH lysR-type" evidence="6">
    <location>
        <begin position="3"/>
        <end position="60"/>
    </location>
</feature>
<dbReference type="EMBL" id="JAMWDU010000003">
    <property type="protein sequence ID" value="MCP8887276.1"/>
    <property type="molecule type" value="Genomic_DNA"/>
</dbReference>
<evidence type="ECO:0000256" key="4">
    <source>
        <dbReference type="ARBA" id="ARBA00023159"/>
    </source>
</evidence>
<keyword evidence="5" id="KW-0804">Transcription</keyword>
<keyword evidence="8" id="KW-1185">Reference proteome</keyword>
<dbReference type="PRINTS" id="PR00039">
    <property type="entry name" value="HTHLYSR"/>
</dbReference>
<dbReference type="GO" id="GO:0003700">
    <property type="term" value="F:DNA-binding transcription factor activity"/>
    <property type="evidence" value="ECO:0007669"/>
    <property type="project" value="InterPro"/>
</dbReference>
<dbReference type="Pfam" id="PF03466">
    <property type="entry name" value="LysR_substrate"/>
    <property type="match status" value="1"/>
</dbReference>
<dbReference type="SUPFAM" id="SSF53850">
    <property type="entry name" value="Periplasmic binding protein-like II"/>
    <property type="match status" value="1"/>
</dbReference>
<evidence type="ECO:0000256" key="3">
    <source>
        <dbReference type="ARBA" id="ARBA00023125"/>
    </source>
</evidence>
<comment type="similarity">
    <text evidence="1">Belongs to the LysR transcriptional regulatory family.</text>
</comment>
<evidence type="ECO:0000313" key="8">
    <source>
        <dbReference type="Proteomes" id="UP001060275"/>
    </source>
</evidence>
<sequence>MTISLKQMRYAIAVATNGHFGRAAEACAVSQPALSQQILTLEASCGTPLFDRLKTGVRLTPFGRDFMVLAREAIKAAETLDDFALGRTGRLDRPLRFGLIPTVAPYLLPRIYPALTQNLPDISFSVSESRTETMLGALYDGRLDLALIATDPPANGPRLVVSPLFDDPFVLATPRDDDADDPVSLAELPPERILLLDEGHCFRDQAISACRLSGDREPHAFAATSLATIVEFVANGQGVTLLPRIALRKEASDPRIAIHALDEPTAGRQLRLVWREATPYAAIFERIAEVIRTASAEA</sequence>
<dbReference type="PANTHER" id="PTHR30346:SF26">
    <property type="entry name" value="HYDROGEN PEROXIDE-INDUCIBLE GENES ACTIVATOR"/>
    <property type="match status" value="1"/>
</dbReference>
<gene>
    <name evidence="7" type="ORF">NF348_09190</name>
</gene>
<name>A0A9Q4APC0_9HYPH</name>
<evidence type="ECO:0000259" key="6">
    <source>
        <dbReference type="PROSITE" id="PS50931"/>
    </source>
</evidence>
<dbReference type="PROSITE" id="PS50931">
    <property type="entry name" value="HTH_LYSR"/>
    <property type="match status" value="1"/>
</dbReference>
<dbReference type="InterPro" id="IPR005119">
    <property type="entry name" value="LysR_subst-bd"/>
</dbReference>
<dbReference type="FunFam" id="1.10.10.10:FF:000001">
    <property type="entry name" value="LysR family transcriptional regulator"/>
    <property type="match status" value="1"/>
</dbReference>
<dbReference type="RefSeq" id="WP_254674360.1">
    <property type="nucleotide sequence ID" value="NZ_JAMWDU010000003.1"/>
</dbReference>
<comment type="caution">
    <text evidence="7">The sequence shown here is derived from an EMBL/GenBank/DDBJ whole genome shotgun (WGS) entry which is preliminary data.</text>
</comment>
<keyword evidence="3" id="KW-0238">DNA-binding</keyword>
<keyword evidence="2" id="KW-0805">Transcription regulation</keyword>
<organism evidence="7 8">
    <name type="scientific">Devosia ureilytica</name>
    <dbReference type="NCBI Taxonomy" id="2952754"/>
    <lineage>
        <taxon>Bacteria</taxon>
        <taxon>Pseudomonadati</taxon>
        <taxon>Pseudomonadota</taxon>
        <taxon>Alphaproteobacteria</taxon>
        <taxon>Hyphomicrobiales</taxon>
        <taxon>Devosiaceae</taxon>
        <taxon>Devosia</taxon>
    </lineage>
</organism>
<dbReference type="Gene3D" id="3.40.190.10">
    <property type="entry name" value="Periplasmic binding protein-like II"/>
    <property type="match status" value="2"/>
</dbReference>
<evidence type="ECO:0000313" key="7">
    <source>
        <dbReference type="EMBL" id="MCP8887276.1"/>
    </source>
</evidence>
<reference evidence="7" key="1">
    <citation type="submission" date="2022-06" db="EMBL/GenBank/DDBJ databases">
        <title>Devosia sp. XJ19-45 genome assembly.</title>
        <authorList>
            <person name="Li B."/>
            <person name="Cai M."/>
            <person name="Nie G."/>
            <person name="Li W."/>
        </authorList>
    </citation>
    <scope>NUCLEOTIDE SEQUENCE</scope>
    <source>
        <strain evidence="7">XJ19-45</strain>
    </source>
</reference>
<dbReference type="Gene3D" id="1.10.10.10">
    <property type="entry name" value="Winged helix-like DNA-binding domain superfamily/Winged helix DNA-binding domain"/>
    <property type="match status" value="1"/>
</dbReference>
<dbReference type="SUPFAM" id="SSF46785">
    <property type="entry name" value="Winged helix' DNA-binding domain"/>
    <property type="match status" value="1"/>
</dbReference>
<dbReference type="InterPro" id="IPR036388">
    <property type="entry name" value="WH-like_DNA-bd_sf"/>
</dbReference>
<evidence type="ECO:0000256" key="1">
    <source>
        <dbReference type="ARBA" id="ARBA00009437"/>
    </source>
</evidence>
<protein>
    <submittedName>
        <fullName evidence="7">LysR substrate-binding domain-containing protein</fullName>
    </submittedName>
</protein>
<dbReference type="GO" id="GO:0003677">
    <property type="term" value="F:DNA binding"/>
    <property type="evidence" value="ECO:0007669"/>
    <property type="project" value="UniProtKB-KW"/>
</dbReference>
<keyword evidence="4" id="KW-0010">Activator</keyword>
<dbReference type="PANTHER" id="PTHR30346">
    <property type="entry name" value="TRANSCRIPTIONAL DUAL REGULATOR HCAR-RELATED"/>
    <property type="match status" value="1"/>
</dbReference>
<dbReference type="AlphaFoldDB" id="A0A9Q4APC0"/>
<dbReference type="InterPro" id="IPR000847">
    <property type="entry name" value="LysR_HTH_N"/>
</dbReference>
<dbReference type="Pfam" id="PF00126">
    <property type="entry name" value="HTH_1"/>
    <property type="match status" value="1"/>
</dbReference>
<dbReference type="GO" id="GO:0032993">
    <property type="term" value="C:protein-DNA complex"/>
    <property type="evidence" value="ECO:0007669"/>
    <property type="project" value="TreeGrafter"/>
</dbReference>
<evidence type="ECO:0000256" key="5">
    <source>
        <dbReference type="ARBA" id="ARBA00023163"/>
    </source>
</evidence>
<dbReference type="InterPro" id="IPR036390">
    <property type="entry name" value="WH_DNA-bd_sf"/>
</dbReference>
<dbReference type="Proteomes" id="UP001060275">
    <property type="component" value="Unassembled WGS sequence"/>
</dbReference>
<accession>A0A9Q4APC0</accession>
<evidence type="ECO:0000256" key="2">
    <source>
        <dbReference type="ARBA" id="ARBA00023015"/>
    </source>
</evidence>